<dbReference type="RefSeq" id="WP_129577673.1">
    <property type="nucleotide sequence ID" value="NZ_CP012672.1"/>
</dbReference>
<dbReference type="EMBL" id="CP012672">
    <property type="protein sequence ID" value="AUX34470.1"/>
    <property type="molecule type" value="Genomic_DNA"/>
</dbReference>
<feature type="region of interest" description="Disordered" evidence="1">
    <location>
        <begin position="609"/>
        <end position="642"/>
    </location>
</feature>
<evidence type="ECO:0000313" key="3">
    <source>
        <dbReference type="EMBL" id="AUX34470.1"/>
    </source>
</evidence>
<dbReference type="Proteomes" id="UP000295497">
    <property type="component" value="Chromosome"/>
</dbReference>
<name>A0A4P2QVL4_SORCE</name>
<feature type="signal peptide" evidence="2">
    <location>
        <begin position="1"/>
        <end position="18"/>
    </location>
</feature>
<dbReference type="PROSITE" id="PS51257">
    <property type="entry name" value="PROKAR_LIPOPROTEIN"/>
    <property type="match status" value="1"/>
</dbReference>
<proteinExistence type="predicted"/>
<gene>
    <name evidence="3" type="ORF">SOCE836_066440</name>
</gene>
<evidence type="ECO:0000313" key="4">
    <source>
        <dbReference type="Proteomes" id="UP000295497"/>
    </source>
</evidence>
<dbReference type="AlphaFoldDB" id="A0A4P2QVL4"/>
<sequence>MTPRALGRLSLLAAPALAACGAAEPAPAPPGAPEPPRRAPAVVALGPARYVAQAAQGLVERAVVDGEEIDRAVVSGRRVELHGLERIEPLGAGGPELAGGAAFPAWAQAGPRYVFWSGGDIYTATTFAGELQKRATLPGGVAGVFPWLDGVGLITSAGSFAVQGATGALRPLGLPSLVAAVASSDRRALGLTVFGRALLTLDAGASYRDVTAEIGGAIALEVRGEEIVASLRGGLERAVDAGGRLGAPRAPRARPPADVDAYAAWLPGAAFDRLADAVAAGLPLDDGGAVIAADGAVGRIDLATGRASSVAPLPPGSGACAPFRASDALLAVCAGPDRASVVDLSSDARGPRALRLERAFELRPEPEREAGRFVGVDGEALGYLGPCEGLPRPRLDLRAIAPAAFAGGAAPESAVLCVRRGPGVWVEHRLDPADATDVIAWIPRGGGGAVALVARPGAFLPDGERVEVRGALRVVRFARSEPPLHLPSYGDGRPGLLSRALAAQADGAIEGWLPAQGAVGLAPIAIDAAGRLRRLPLPARASSLEASGPFALVETEDGGLFETIDRGRRWTPVAPPPGGAAARLSGCSAVGCRLGPFLRLGWASAARGGGARAASPSDAAAAEPSPRRERDRPPRPPAPPPLARLACRFAGPIAAARVPESHGFGAVAAPRLRTASPLRLGTLGVLTLPPVGGALPAALADAELAWIAPLDLRAEIRRASVPVAGAELSQLAYRPYEAQVGLAIDRDGRVAPIAVGPKEACLAGLLDAARVTRPIGGCAPQPSIGVDLGDRAVFLSPRYDGLAVSAVDLRGEAGAARGAPASARPSSGSGALRELYVQRAAPMTGPQASFAFGAGARGGAPVAVAVAGDGGAVLSPVDPELGELGPEEALAPLGELAAGSAPSCAPRRGEARVILPFDTEIGLAPGALPGVAEAGTAGVAVIRWSRDRACLDAVELNVRDERYEADLGFYEPPGVVKKLVARFAGPRPAARLGDRGEPAREAGGGTLVLVQPGQEVRQPVQCTAVVRGR</sequence>
<protein>
    <recommendedName>
        <fullName evidence="5">Secreted protein</fullName>
    </recommendedName>
</protein>
<feature type="chain" id="PRO_5020297504" description="Secreted protein" evidence="2">
    <location>
        <begin position="19"/>
        <end position="1029"/>
    </location>
</feature>
<evidence type="ECO:0000256" key="2">
    <source>
        <dbReference type="SAM" id="SignalP"/>
    </source>
</evidence>
<feature type="compositionally biased region" description="Basic and acidic residues" evidence="1">
    <location>
        <begin position="625"/>
        <end position="634"/>
    </location>
</feature>
<evidence type="ECO:0008006" key="5">
    <source>
        <dbReference type="Google" id="ProtNLM"/>
    </source>
</evidence>
<organism evidence="3 4">
    <name type="scientific">Sorangium cellulosum</name>
    <name type="common">Polyangium cellulosum</name>
    <dbReference type="NCBI Taxonomy" id="56"/>
    <lineage>
        <taxon>Bacteria</taxon>
        <taxon>Pseudomonadati</taxon>
        <taxon>Myxococcota</taxon>
        <taxon>Polyangia</taxon>
        <taxon>Polyangiales</taxon>
        <taxon>Polyangiaceae</taxon>
        <taxon>Sorangium</taxon>
    </lineage>
</organism>
<feature type="compositionally biased region" description="Low complexity" evidence="1">
    <location>
        <begin position="609"/>
        <end position="624"/>
    </location>
</feature>
<accession>A0A4P2QVL4</accession>
<keyword evidence="2" id="KW-0732">Signal</keyword>
<reference evidence="3 4" key="1">
    <citation type="submission" date="2015-09" db="EMBL/GenBank/DDBJ databases">
        <title>Sorangium comparison.</title>
        <authorList>
            <person name="Zaburannyi N."/>
            <person name="Bunk B."/>
            <person name="Overmann J."/>
            <person name="Mueller R."/>
        </authorList>
    </citation>
    <scope>NUCLEOTIDE SEQUENCE [LARGE SCALE GENOMIC DNA]</scope>
    <source>
        <strain evidence="3 4">So ce836</strain>
    </source>
</reference>
<evidence type="ECO:0000256" key="1">
    <source>
        <dbReference type="SAM" id="MobiDB-lite"/>
    </source>
</evidence>